<dbReference type="PANTHER" id="PTHR22916:SF51">
    <property type="entry name" value="GLYCOSYLTRANSFERASE EPSH-RELATED"/>
    <property type="match status" value="1"/>
</dbReference>
<reference evidence="4 6" key="1">
    <citation type="submission" date="2015-07" db="EMBL/GenBank/DDBJ databases">
        <authorList>
            <person name="Noorani M."/>
        </authorList>
    </citation>
    <scope>NUCLEOTIDE SEQUENCE [LARGE SCALE GENOMIC DNA]</scope>
    <source>
        <strain evidence="4 6">W1435</strain>
    </source>
</reference>
<evidence type="ECO:0000259" key="3">
    <source>
        <dbReference type="Pfam" id="PF00535"/>
    </source>
</evidence>
<dbReference type="AlphaFoldDB" id="A0A0K1NI64"/>
<feature type="domain" description="Glycosyltransferase 2-like" evidence="3">
    <location>
        <begin position="7"/>
        <end position="120"/>
    </location>
</feature>
<dbReference type="GO" id="GO:0016758">
    <property type="term" value="F:hexosyltransferase activity"/>
    <property type="evidence" value="ECO:0007669"/>
    <property type="project" value="UniProtKB-ARBA"/>
</dbReference>
<dbReference type="Pfam" id="PF00535">
    <property type="entry name" value="Glycos_transf_2"/>
    <property type="match status" value="1"/>
</dbReference>
<dbReference type="EC" id="2.4.-.-" evidence="5"/>
<reference evidence="5 7" key="2">
    <citation type="submission" date="2021-03" db="EMBL/GenBank/DDBJ databases">
        <title>Human Oral Microbial Genomes.</title>
        <authorList>
            <person name="Johnston C.D."/>
            <person name="Chen T."/>
            <person name="Dewhirst F.E."/>
        </authorList>
    </citation>
    <scope>NUCLEOTIDE SEQUENCE [LARGE SCALE GENOMIC DNA]</scope>
    <source>
        <strain evidence="5 7">W1435</strain>
    </source>
</reference>
<dbReference type="Proteomes" id="UP000060345">
    <property type="component" value="Chromosome 1"/>
</dbReference>
<dbReference type="STRING" id="1236517.ADJ77_02800"/>
<dbReference type="KEGG" id="pfus:ADJ77_02800"/>
<dbReference type="EMBL" id="CP072370">
    <property type="protein sequence ID" value="QUB86406.1"/>
    <property type="molecule type" value="Genomic_DNA"/>
</dbReference>
<gene>
    <name evidence="4" type="ORF">ADJ77_02800</name>
    <name evidence="5" type="ORF">J5A51_09935</name>
</gene>
<evidence type="ECO:0000313" key="4">
    <source>
        <dbReference type="EMBL" id="AKU68779.1"/>
    </source>
</evidence>
<dbReference type="RefSeq" id="WP_025078945.1">
    <property type="nucleotide sequence ID" value="NZ_BAKO01000032.1"/>
</dbReference>
<protein>
    <submittedName>
        <fullName evidence="4">Glycosyl transferase</fullName>
    </submittedName>
    <submittedName>
        <fullName evidence="5">Glycosyltransferase</fullName>
        <ecNumber evidence="5">2.4.-.-</ecNumber>
    </submittedName>
</protein>
<dbReference type="SUPFAM" id="SSF53448">
    <property type="entry name" value="Nucleotide-diphospho-sugar transferases"/>
    <property type="match status" value="1"/>
</dbReference>
<evidence type="ECO:0000256" key="2">
    <source>
        <dbReference type="ARBA" id="ARBA00022679"/>
    </source>
</evidence>
<dbReference type="InterPro" id="IPR029044">
    <property type="entry name" value="Nucleotide-diphossugar_trans"/>
</dbReference>
<keyword evidence="7" id="KW-1185">Reference proteome</keyword>
<evidence type="ECO:0000313" key="5">
    <source>
        <dbReference type="EMBL" id="QUB86406.1"/>
    </source>
</evidence>
<dbReference type="PANTHER" id="PTHR22916">
    <property type="entry name" value="GLYCOSYLTRANSFERASE"/>
    <property type="match status" value="1"/>
</dbReference>
<sequence length="346" mass="40290">MDKPKFSIVVPVYNAEGYLRKCLDSLLRQGLYSYEILLVNDGSTDSSLSICQEYAENNHRIKVLSQNNQGVCAARNNGLEHSTGEWIVLVDSDDYLLDNGLYTAFSAVKCQEEYDVIQYKSSYDFWPKKALTSDVIFMGSGHDLIRQSGFVSFCWLCFYRREFLIRNHIHFNNKYIVGEDQLFVANVFLHNPRTAVVSTDIYRYVVHEDSATTKRDVKHTRRCVEDYLSSFYDILSIAKSVKGDEKEGVVLACYNALNAKKMFGFSRMLSSQYDYRNFKRIRSRAREVEFYPIFPNGAGMKPLCMAWMINLILKHYFFYKPASWLFNSLVVKYILPRLRINLKNEK</sequence>
<dbReference type="Gene3D" id="3.90.550.10">
    <property type="entry name" value="Spore Coat Polysaccharide Biosynthesis Protein SpsA, Chain A"/>
    <property type="match status" value="1"/>
</dbReference>
<dbReference type="EMBL" id="CP012074">
    <property type="protein sequence ID" value="AKU68779.1"/>
    <property type="molecule type" value="Genomic_DNA"/>
</dbReference>
<evidence type="ECO:0000256" key="1">
    <source>
        <dbReference type="ARBA" id="ARBA00022676"/>
    </source>
</evidence>
<dbReference type="CDD" id="cd00761">
    <property type="entry name" value="Glyco_tranf_GTA_type"/>
    <property type="match status" value="1"/>
</dbReference>
<dbReference type="Proteomes" id="UP000682005">
    <property type="component" value="Chromosome 1"/>
</dbReference>
<dbReference type="OrthoDB" id="1114838at2"/>
<dbReference type="InterPro" id="IPR001173">
    <property type="entry name" value="Glyco_trans_2-like"/>
</dbReference>
<name>A0A0K1NI64_9BACT</name>
<accession>A0A0K1NI64</accession>
<proteinExistence type="predicted"/>
<keyword evidence="1 5" id="KW-0328">Glycosyltransferase</keyword>
<organism evidence="4 6">
    <name type="scientific">Prevotella fusca JCM 17724</name>
    <dbReference type="NCBI Taxonomy" id="1236517"/>
    <lineage>
        <taxon>Bacteria</taxon>
        <taxon>Pseudomonadati</taxon>
        <taxon>Bacteroidota</taxon>
        <taxon>Bacteroidia</taxon>
        <taxon>Bacteroidales</taxon>
        <taxon>Prevotellaceae</taxon>
        <taxon>Prevotella</taxon>
    </lineage>
</organism>
<evidence type="ECO:0000313" key="6">
    <source>
        <dbReference type="Proteomes" id="UP000060345"/>
    </source>
</evidence>
<evidence type="ECO:0000313" key="7">
    <source>
        <dbReference type="Proteomes" id="UP000682005"/>
    </source>
</evidence>
<keyword evidence="2 4" id="KW-0808">Transferase</keyword>